<protein>
    <submittedName>
        <fullName evidence="1">Uncharacterized protein</fullName>
    </submittedName>
</protein>
<evidence type="ECO:0000313" key="1">
    <source>
        <dbReference type="EMBL" id="KAJ7315051.1"/>
    </source>
</evidence>
<accession>A0AAD7EEY8</accession>
<organism evidence="1 2">
    <name type="scientific">Mycena albidolilacea</name>
    <dbReference type="NCBI Taxonomy" id="1033008"/>
    <lineage>
        <taxon>Eukaryota</taxon>
        <taxon>Fungi</taxon>
        <taxon>Dikarya</taxon>
        <taxon>Basidiomycota</taxon>
        <taxon>Agaricomycotina</taxon>
        <taxon>Agaricomycetes</taxon>
        <taxon>Agaricomycetidae</taxon>
        <taxon>Agaricales</taxon>
        <taxon>Marasmiineae</taxon>
        <taxon>Mycenaceae</taxon>
        <taxon>Mycena</taxon>
    </lineage>
</organism>
<gene>
    <name evidence="1" type="ORF">DFH08DRAFT_821012</name>
</gene>
<proteinExistence type="predicted"/>
<sequence length="121" mass="13646">MSSVRDTVISTREFLELTLAHLPMRDLLVVAPLPPTQTMVLKEVRYGQLGGVEPRSVLHLPPLRMKSLYDLTVLFVDFTGGFFRIRWRNDDLELEVDLAVTLAFGTEPRSGGFQTKGAVRM</sequence>
<comment type="caution">
    <text evidence="1">The sequence shown here is derived from an EMBL/GenBank/DDBJ whole genome shotgun (WGS) entry which is preliminary data.</text>
</comment>
<evidence type="ECO:0000313" key="2">
    <source>
        <dbReference type="Proteomes" id="UP001218218"/>
    </source>
</evidence>
<keyword evidence="2" id="KW-1185">Reference proteome</keyword>
<dbReference type="EMBL" id="JARIHO010000064">
    <property type="protein sequence ID" value="KAJ7315051.1"/>
    <property type="molecule type" value="Genomic_DNA"/>
</dbReference>
<name>A0AAD7EEY8_9AGAR</name>
<dbReference type="Proteomes" id="UP001218218">
    <property type="component" value="Unassembled WGS sequence"/>
</dbReference>
<reference evidence="1" key="1">
    <citation type="submission" date="2023-03" db="EMBL/GenBank/DDBJ databases">
        <title>Massive genome expansion in bonnet fungi (Mycena s.s.) driven by repeated elements and novel gene families across ecological guilds.</title>
        <authorList>
            <consortium name="Lawrence Berkeley National Laboratory"/>
            <person name="Harder C.B."/>
            <person name="Miyauchi S."/>
            <person name="Viragh M."/>
            <person name="Kuo A."/>
            <person name="Thoen E."/>
            <person name="Andreopoulos B."/>
            <person name="Lu D."/>
            <person name="Skrede I."/>
            <person name="Drula E."/>
            <person name="Henrissat B."/>
            <person name="Morin E."/>
            <person name="Kohler A."/>
            <person name="Barry K."/>
            <person name="LaButti K."/>
            <person name="Morin E."/>
            <person name="Salamov A."/>
            <person name="Lipzen A."/>
            <person name="Mereny Z."/>
            <person name="Hegedus B."/>
            <person name="Baldrian P."/>
            <person name="Stursova M."/>
            <person name="Weitz H."/>
            <person name="Taylor A."/>
            <person name="Grigoriev I.V."/>
            <person name="Nagy L.G."/>
            <person name="Martin F."/>
            <person name="Kauserud H."/>
        </authorList>
    </citation>
    <scope>NUCLEOTIDE SEQUENCE</scope>
    <source>
        <strain evidence="1">CBHHK002</strain>
    </source>
</reference>
<dbReference type="AlphaFoldDB" id="A0AAD7EEY8"/>